<organism evidence="1 2">
    <name type="scientific">Candidatus Competibacter denitrificans Run_A_D11</name>
    <dbReference type="NCBI Taxonomy" id="1400863"/>
    <lineage>
        <taxon>Bacteria</taxon>
        <taxon>Pseudomonadati</taxon>
        <taxon>Pseudomonadota</taxon>
        <taxon>Gammaproteobacteria</taxon>
        <taxon>Candidatus Competibacteraceae</taxon>
        <taxon>Candidatus Competibacter</taxon>
    </lineage>
</organism>
<sequence length="60" mass="6762">MFIWLLRERPQPLGWRGIADGAAVPLAGTVEVPRFWVTSSMSPIQDLPQGLRNVKSVERM</sequence>
<dbReference type="Proteomes" id="UP000035760">
    <property type="component" value="Unassembled WGS sequence"/>
</dbReference>
<dbReference type="AlphaFoldDB" id="W6M9W6"/>
<evidence type="ECO:0000313" key="1">
    <source>
        <dbReference type="EMBL" id="CDI03449.1"/>
    </source>
</evidence>
<comment type="caution">
    <text evidence="1">The sequence shown here is derived from an EMBL/GenBank/DDBJ whole genome shotgun (WGS) entry which is preliminary data.</text>
</comment>
<keyword evidence="2" id="KW-1185">Reference proteome</keyword>
<accession>W6M9W6</accession>
<gene>
    <name evidence="1" type="ORF">BN873_490058</name>
</gene>
<reference evidence="1" key="2">
    <citation type="submission" date="2014-03" db="EMBL/GenBank/DDBJ databases">
        <title>Candidatus Competibacter-lineage genomes retrieved from metagenomes reveal functional metabolic diversity.</title>
        <authorList>
            <person name="McIlroy S.J."/>
            <person name="Albertsen M."/>
            <person name="Andresen E.K."/>
            <person name="Saunders A.M."/>
            <person name="Kristiansen R."/>
            <person name="Stokholm-Bjerregaard M."/>
            <person name="Nielsen K.L."/>
            <person name="Nielsen P.H."/>
        </authorList>
    </citation>
    <scope>NUCLEOTIDE SEQUENCE</scope>
    <source>
        <strain evidence="1">Run_A_D11</strain>
    </source>
</reference>
<dbReference type="EMBL" id="CBTJ020000057">
    <property type="protein sequence ID" value="CDI03449.1"/>
    <property type="molecule type" value="Genomic_DNA"/>
</dbReference>
<reference evidence="1" key="1">
    <citation type="submission" date="2013-07" db="EMBL/GenBank/DDBJ databases">
        <authorList>
            <person name="McIlroy S."/>
        </authorList>
    </citation>
    <scope>NUCLEOTIDE SEQUENCE [LARGE SCALE GENOMIC DNA]</scope>
    <source>
        <strain evidence="1">Run_A_D11</strain>
    </source>
</reference>
<protein>
    <submittedName>
        <fullName evidence="1">Uncharacterized protein</fullName>
    </submittedName>
</protein>
<evidence type="ECO:0000313" key="2">
    <source>
        <dbReference type="Proteomes" id="UP000035760"/>
    </source>
</evidence>
<name>W6M9W6_9GAMM</name>
<proteinExistence type="predicted"/>